<evidence type="ECO:0000256" key="2">
    <source>
        <dbReference type="PIRSR" id="PIRSR639126-1"/>
    </source>
</evidence>
<dbReference type="PANTHER" id="PTHR12510">
    <property type="entry name" value="TROPONIN C-AKIN-1 PROTEIN"/>
    <property type="match status" value="1"/>
</dbReference>
<dbReference type="InterPro" id="IPR039126">
    <property type="entry name" value="GGACT"/>
</dbReference>
<dbReference type="Pfam" id="PF06094">
    <property type="entry name" value="GGACT"/>
    <property type="match status" value="1"/>
</dbReference>
<dbReference type="SUPFAM" id="SSF110857">
    <property type="entry name" value="Gamma-glutamyl cyclotransferase-like"/>
    <property type="match status" value="1"/>
</dbReference>
<comment type="caution">
    <text evidence="5">The sequence shown here is derived from an EMBL/GenBank/DDBJ whole genome shotgun (WGS) entry which is preliminary data.</text>
</comment>
<dbReference type="InterPro" id="IPR036568">
    <property type="entry name" value="GGCT-like_sf"/>
</dbReference>
<dbReference type="GO" id="GO:0016740">
    <property type="term" value="F:transferase activity"/>
    <property type="evidence" value="ECO:0007669"/>
    <property type="project" value="UniProtKB-KW"/>
</dbReference>
<keyword evidence="6" id="KW-1185">Reference proteome</keyword>
<organism evidence="5 6">
    <name type="scientific">Oleiharenicola lentus</name>
    <dbReference type="NCBI Taxonomy" id="2508720"/>
    <lineage>
        <taxon>Bacteria</taxon>
        <taxon>Pseudomonadati</taxon>
        <taxon>Verrucomicrobiota</taxon>
        <taxon>Opitutia</taxon>
        <taxon>Opitutales</taxon>
        <taxon>Opitutaceae</taxon>
        <taxon>Oleiharenicola</taxon>
    </lineage>
</organism>
<reference evidence="5 6" key="1">
    <citation type="submission" date="2019-01" db="EMBL/GenBank/DDBJ databases">
        <title>Lacunisphaera sp. strain TWA-58.</title>
        <authorList>
            <person name="Chen W.-M."/>
        </authorList>
    </citation>
    <scope>NUCLEOTIDE SEQUENCE [LARGE SCALE GENOMIC DNA]</scope>
    <source>
        <strain evidence="5 6">TWA-58</strain>
    </source>
</reference>
<evidence type="ECO:0000256" key="1">
    <source>
        <dbReference type="ARBA" id="ARBA00008861"/>
    </source>
</evidence>
<dbReference type="RefSeq" id="WP_129047031.1">
    <property type="nucleotide sequence ID" value="NZ_SDHX01000001.1"/>
</dbReference>
<dbReference type="OrthoDB" id="8538589at2"/>
<dbReference type="Gene3D" id="3.10.490.10">
    <property type="entry name" value="Gamma-glutamyl cyclotransferase-like"/>
    <property type="match status" value="1"/>
</dbReference>
<dbReference type="InterPro" id="IPR013024">
    <property type="entry name" value="GGCT-like"/>
</dbReference>
<dbReference type="GO" id="GO:0005829">
    <property type="term" value="C:cytosol"/>
    <property type="evidence" value="ECO:0007669"/>
    <property type="project" value="TreeGrafter"/>
</dbReference>
<keyword evidence="5" id="KW-0808">Transferase</keyword>
<dbReference type="PANTHER" id="PTHR12510:SF4">
    <property type="entry name" value="GAMMA-GLUTAMYLAMINECYCLOTRANSFERASE"/>
    <property type="match status" value="1"/>
</dbReference>
<dbReference type="AlphaFoldDB" id="A0A4Q1C9W5"/>
<evidence type="ECO:0000313" key="5">
    <source>
        <dbReference type="EMBL" id="RXK55666.1"/>
    </source>
</evidence>
<dbReference type="Proteomes" id="UP000290218">
    <property type="component" value="Unassembled WGS sequence"/>
</dbReference>
<accession>A0A4Q1C9W5</accession>
<evidence type="ECO:0000259" key="4">
    <source>
        <dbReference type="Pfam" id="PF06094"/>
    </source>
</evidence>
<name>A0A4Q1C9W5_9BACT</name>
<proteinExistence type="inferred from homology"/>
<evidence type="ECO:0000313" key="6">
    <source>
        <dbReference type="Proteomes" id="UP000290218"/>
    </source>
</evidence>
<comment type="similarity">
    <text evidence="1 3">Belongs to the gamma-glutamylcyclotransferase family.</text>
</comment>
<dbReference type="InterPro" id="IPR009288">
    <property type="entry name" value="AIG2-like_dom"/>
</dbReference>
<gene>
    <name evidence="5" type="ORF">ESB00_07210</name>
</gene>
<protein>
    <recommendedName>
        <fullName evidence="3">Gamma-glutamylcyclotransferase family protein</fullName>
    </recommendedName>
</protein>
<dbReference type="EMBL" id="SDHX01000001">
    <property type="protein sequence ID" value="RXK55666.1"/>
    <property type="molecule type" value="Genomic_DNA"/>
</dbReference>
<feature type="active site" description="Proton acceptor" evidence="2">
    <location>
        <position position="75"/>
    </location>
</feature>
<feature type="domain" description="Gamma-glutamylcyclotransferase AIG2-like" evidence="4">
    <location>
        <begin position="4"/>
        <end position="109"/>
    </location>
</feature>
<evidence type="ECO:0000256" key="3">
    <source>
        <dbReference type="RuleBase" id="RU367036"/>
    </source>
</evidence>
<dbReference type="GO" id="GO:0061929">
    <property type="term" value="F:gamma-glutamylaminecyclotransferase activity"/>
    <property type="evidence" value="ECO:0007669"/>
    <property type="project" value="InterPro"/>
</dbReference>
<sequence length="123" mass="13314">MTTVFVYGTLKRGGSNHLFLEGQKYLGAVRTEPGFTLYSLGDYPGMVRAPGDTSGVTGELWSVDDACLAELDRLEGLDEGLYERVDVLLLPNPHAPSAQAYLYLRPHHGLPPVGDTWPVGPAT</sequence>
<dbReference type="CDD" id="cd06661">
    <property type="entry name" value="GGCT_like"/>
    <property type="match status" value="1"/>
</dbReference>